<protein>
    <submittedName>
        <fullName evidence="2">Uncharacterized protein</fullName>
    </submittedName>
</protein>
<organism evidence="2 3">
    <name type="scientific">Acropora cervicornis</name>
    <name type="common">Staghorn coral</name>
    <dbReference type="NCBI Taxonomy" id="6130"/>
    <lineage>
        <taxon>Eukaryota</taxon>
        <taxon>Metazoa</taxon>
        <taxon>Cnidaria</taxon>
        <taxon>Anthozoa</taxon>
        <taxon>Hexacorallia</taxon>
        <taxon>Scleractinia</taxon>
        <taxon>Astrocoeniina</taxon>
        <taxon>Acroporidae</taxon>
        <taxon>Acropora</taxon>
    </lineage>
</organism>
<dbReference type="AlphaFoldDB" id="A0AAD9URH2"/>
<evidence type="ECO:0000256" key="1">
    <source>
        <dbReference type="SAM" id="MobiDB-lite"/>
    </source>
</evidence>
<dbReference type="Proteomes" id="UP001249851">
    <property type="component" value="Unassembled WGS sequence"/>
</dbReference>
<feature type="region of interest" description="Disordered" evidence="1">
    <location>
        <begin position="1"/>
        <end position="32"/>
    </location>
</feature>
<feature type="compositionally biased region" description="Low complexity" evidence="1">
    <location>
        <begin position="16"/>
        <end position="30"/>
    </location>
</feature>
<sequence length="295" mass="32699">MSGKSKPREQTPVLFTSKGSTSSSKSSKSSILRKKLQAEKLALELKIAEQKCEEESKLFRAEAERRAVVLELRKKAEESKLEYEFEDALAKEDFVSNNANIIDEELSELPVDRVNDRVSCLGTNSAPVVQNAEADEQLASKVNQSSPGDGTKELETQKINSSNANKPPACDAHATGTPSVSVNTVDQLFKNVLPAFVKIVKPSVPQYNGNPLGYSKFKAAFKVEVDKREVYDDIEKLKFLLDAVEGSAKSCLAKFMPGSDRYLEAWKALDERFGRVDTVVSVAKKRVDQFSERKE</sequence>
<accession>A0AAD9URH2</accession>
<comment type="caution">
    <text evidence="2">The sequence shown here is derived from an EMBL/GenBank/DDBJ whole genome shotgun (WGS) entry which is preliminary data.</text>
</comment>
<reference evidence="2" key="2">
    <citation type="journal article" date="2023" name="Science">
        <title>Genomic signatures of disease resistance in endangered staghorn corals.</title>
        <authorList>
            <person name="Vollmer S.V."/>
            <person name="Selwyn J.D."/>
            <person name="Despard B.A."/>
            <person name="Roesel C.L."/>
        </authorList>
    </citation>
    <scope>NUCLEOTIDE SEQUENCE</scope>
    <source>
        <strain evidence="2">K2</strain>
    </source>
</reference>
<dbReference type="PANTHER" id="PTHR47331">
    <property type="entry name" value="PHD-TYPE DOMAIN-CONTAINING PROTEIN"/>
    <property type="match status" value="1"/>
</dbReference>
<evidence type="ECO:0000313" key="2">
    <source>
        <dbReference type="EMBL" id="KAK2547022.1"/>
    </source>
</evidence>
<evidence type="ECO:0000313" key="3">
    <source>
        <dbReference type="Proteomes" id="UP001249851"/>
    </source>
</evidence>
<dbReference type="InterPro" id="IPR005312">
    <property type="entry name" value="DUF1759"/>
</dbReference>
<dbReference type="EMBL" id="JARQWQ010000226">
    <property type="protein sequence ID" value="KAK2547022.1"/>
    <property type="molecule type" value="Genomic_DNA"/>
</dbReference>
<dbReference type="Pfam" id="PF03564">
    <property type="entry name" value="DUF1759"/>
    <property type="match status" value="1"/>
</dbReference>
<feature type="region of interest" description="Disordered" evidence="1">
    <location>
        <begin position="132"/>
        <end position="154"/>
    </location>
</feature>
<reference evidence="2" key="1">
    <citation type="journal article" date="2023" name="G3 (Bethesda)">
        <title>Whole genome assembly and annotation of the endangered Caribbean coral Acropora cervicornis.</title>
        <authorList>
            <person name="Selwyn J.D."/>
            <person name="Vollmer S.V."/>
        </authorList>
    </citation>
    <scope>NUCLEOTIDE SEQUENCE</scope>
    <source>
        <strain evidence="2">K2</strain>
    </source>
</reference>
<proteinExistence type="predicted"/>
<name>A0AAD9URH2_ACRCE</name>
<gene>
    <name evidence="2" type="ORF">P5673_033220</name>
</gene>
<keyword evidence="3" id="KW-1185">Reference proteome</keyword>